<sequence>MKIIKKLIKMANFWPIVIVLLFGLLAGRSLITPGYFIMHDDLQMMRQLEMEKCFTDGQIPCRWVPDMGYGYGFPLFNFYPPLPYLIGQGVRLLSFSFVDTAKIVFLLSFLVSGVTMYLLAKEIFKSRLGGIVSAVFYIWAPYHSVDVYVRGAMNEAWALAWFPLILWTSYRLITEKKKYTGWVIALALSWFALFTSHNLMVLIFTPVFAGWCLLWLWRSKNLMPGIKYLAYSGFLALGLAAFFTLPAVFEQKLVHVDTLVVGYYEYIAHFADTNQLLFSRFWGYGPSIWGESDGMPFQIGHIHWITSLLIGIATWLFLKRKKIKINPHIFYIVFYFLIVGWLSLFMAHSRSTPIWQMIPPLKFVQFPWRFLTLSTLSLSFIAGFSVLILKKLLPRRYILCAVILTMGLVAFNWNYFLPLGGKMGPLTDEEKFANAAWDLQRTAGIFDYLPKGARENPKGGQSVLAEIMEGEGKLSDLRQGTDWAGFKTEAAANKMLVRINVFDFPRWKVTLDGKQIEHFIPDTEAWGRMYIEVPEGNHEIYLKLFNTPIRTVSNMVSLVTWLGLISFPLWRKKMIQLKRG</sequence>
<feature type="transmembrane region" description="Helical" evidence="1">
    <location>
        <begin position="330"/>
        <end position="348"/>
    </location>
</feature>
<evidence type="ECO:0000259" key="2">
    <source>
        <dbReference type="Pfam" id="PF10131"/>
    </source>
</evidence>
<keyword evidence="1" id="KW-0812">Transmembrane</keyword>
<comment type="caution">
    <text evidence="3">The sequence shown here is derived from an EMBL/GenBank/DDBJ whole genome shotgun (WGS) entry which is preliminary data.</text>
</comment>
<dbReference type="AlphaFoldDB" id="A0A0G1MR75"/>
<feature type="transmembrane region" description="Helical" evidence="1">
    <location>
        <begin position="396"/>
        <end position="416"/>
    </location>
</feature>
<feature type="transmembrane region" description="Helical" evidence="1">
    <location>
        <begin position="229"/>
        <end position="249"/>
    </location>
</feature>
<feature type="transmembrane region" description="Helical" evidence="1">
    <location>
        <begin position="103"/>
        <end position="120"/>
    </location>
</feature>
<keyword evidence="1" id="KW-1133">Transmembrane helix</keyword>
<dbReference type="Pfam" id="PF10131">
    <property type="entry name" value="PTPS_related"/>
    <property type="match status" value="1"/>
</dbReference>
<feature type="transmembrane region" description="Helical" evidence="1">
    <location>
        <begin position="368"/>
        <end position="389"/>
    </location>
</feature>
<proteinExistence type="predicted"/>
<feature type="transmembrane region" description="Helical" evidence="1">
    <location>
        <begin position="301"/>
        <end position="318"/>
    </location>
</feature>
<reference evidence="3 4" key="1">
    <citation type="journal article" date="2015" name="Nature">
        <title>rRNA introns, odd ribosomes, and small enigmatic genomes across a large radiation of phyla.</title>
        <authorList>
            <person name="Brown C.T."/>
            <person name="Hug L.A."/>
            <person name="Thomas B.C."/>
            <person name="Sharon I."/>
            <person name="Castelle C.J."/>
            <person name="Singh A."/>
            <person name="Wilkins M.J."/>
            <person name="Williams K.H."/>
            <person name="Banfield J.F."/>
        </authorList>
    </citation>
    <scope>NUCLEOTIDE SEQUENCE [LARGE SCALE GENOMIC DNA]</scope>
</reference>
<name>A0A0G1MR75_9BACT</name>
<dbReference type="EMBL" id="LCLA01000002">
    <property type="protein sequence ID" value="KKU10856.1"/>
    <property type="molecule type" value="Genomic_DNA"/>
</dbReference>
<feature type="transmembrane region" description="Helical" evidence="1">
    <location>
        <begin position="156"/>
        <end position="172"/>
    </location>
</feature>
<evidence type="ECO:0000313" key="4">
    <source>
        <dbReference type="Proteomes" id="UP000034329"/>
    </source>
</evidence>
<gene>
    <name evidence="3" type="ORF">UX13_C0002G0011</name>
</gene>
<feature type="transmembrane region" description="Helical" evidence="1">
    <location>
        <begin position="552"/>
        <end position="570"/>
    </location>
</feature>
<accession>A0A0G1MR75</accession>
<keyword evidence="1" id="KW-0472">Membrane</keyword>
<evidence type="ECO:0000256" key="1">
    <source>
        <dbReference type="SAM" id="Phobius"/>
    </source>
</evidence>
<feature type="domain" description="Membrane protein 6-pyruvoyl-tetrahydropterin synthase-related" evidence="2">
    <location>
        <begin position="76"/>
        <end position="421"/>
    </location>
</feature>
<feature type="transmembrane region" description="Helical" evidence="1">
    <location>
        <begin position="200"/>
        <end position="217"/>
    </location>
</feature>
<evidence type="ECO:0000313" key="3">
    <source>
        <dbReference type="EMBL" id="KKU10856.1"/>
    </source>
</evidence>
<dbReference type="InterPro" id="IPR018776">
    <property type="entry name" value="Membrane_prot_PTPS-rel_domain"/>
</dbReference>
<organism evidence="3 4">
    <name type="scientific">Candidatus Woesebacteria bacterium GW2011_GWB1_45_5</name>
    <dbReference type="NCBI Taxonomy" id="1618581"/>
    <lineage>
        <taxon>Bacteria</taxon>
        <taxon>Candidatus Woeseibacteriota</taxon>
    </lineage>
</organism>
<feature type="transmembrane region" description="Helical" evidence="1">
    <location>
        <begin position="127"/>
        <end position="144"/>
    </location>
</feature>
<feature type="transmembrane region" description="Helical" evidence="1">
    <location>
        <begin position="12"/>
        <end position="38"/>
    </location>
</feature>
<dbReference type="Proteomes" id="UP000034329">
    <property type="component" value="Unassembled WGS sequence"/>
</dbReference>
<protein>
    <recommendedName>
        <fullName evidence="2">Membrane protein 6-pyruvoyl-tetrahydropterin synthase-related domain-containing protein</fullName>
    </recommendedName>
</protein>